<keyword evidence="8" id="KW-0698">rRNA processing</keyword>
<comment type="similarity">
    <text evidence="2">Belongs to the ribonuclease III family.</text>
</comment>
<proteinExistence type="inferred from homology"/>
<dbReference type="Gene3D" id="3.30.160.20">
    <property type="match status" value="1"/>
</dbReference>
<keyword evidence="3 8" id="KW-0507">mRNA processing</keyword>
<dbReference type="NCBIfam" id="TIGR02191">
    <property type="entry name" value="RNaseIII"/>
    <property type="match status" value="1"/>
</dbReference>
<feature type="region of interest" description="Disordered" evidence="9">
    <location>
        <begin position="226"/>
        <end position="252"/>
    </location>
</feature>
<dbReference type="PROSITE" id="PS00517">
    <property type="entry name" value="RNASE_3_1"/>
    <property type="match status" value="1"/>
</dbReference>
<evidence type="ECO:0000256" key="4">
    <source>
        <dbReference type="ARBA" id="ARBA00022722"/>
    </source>
</evidence>
<dbReference type="Pfam" id="PF14622">
    <property type="entry name" value="Ribonucleas_3_3"/>
    <property type="match status" value="1"/>
</dbReference>
<dbReference type="Pfam" id="PF00035">
    <property type="entry name" value="dsrm"/>
    <property type="match status" value="1"/>
</dbReference>
<accession>A0ABU1D3Q5</accession>
<organism evidence="12 13">
    <name type="scientific">Yanghanlia caeni</name>
    <dbReference type="NCBI Taxonomy" id="3064283"/>
    <lineage>
        <taxon>Bacteria</taxon>
        <taxon>Pseudomonadati</taxon>
        <taxon>Pseudomonadota</taxon>
        <taxon>Betaproteobacteria</taxon>
        <taxon>Burkholderiales</taxon>
        <taxon>Alcaligenaceae</taxon>
        <taxon>Yanghanlia</taxon>
    </lineage>
</organism>
<dbReference type="SUPFAM" id="SSF54768">
    <property type="entry name" value="dsRNA-binding domain-like"/>
    <property type="match status" value="1"/>
</dbReference>
<evidence type="ECO:0000313" key="13">
    <source>
        <dbReference type="Proteomes" id="UP001232156"/>
    </source>
</evidence>
<dbReference type="HAMAP" id="MF_00104">
    <property type="entry name" value="RNase_III"/>
    <property type="match status" value="1"/>
</dbReference>
<evidence type="ECO:0000256" key="2">
    <source>
        <dbReference type="ARBA" id="ARBA00010183"/>
    </source>
</evidence>
<dbReference type="InterPro" id="IPR000999">
    <property type="entry name" value="RNase_III_dom"/>
</dbReference>
<evidence type="ECO:0000256" key="9">
    <source>
        <dbReference type="SAM" id="MobiDB-lite"/>
    </source>
</evidence>
<keyword evidence="13" id="KW-1185">Reference proteome</keyword>
<feature type="binding site" evidence="8">
    <location>
        <position position="113"/>
    </location>
    <ligand>
        <name>Mg(2+)</name>
        <dbReference type="ChEBI" id="CHEBI:18420"/>
    </ligand>
</feature>
<feature type="binding site" evidence="8">
    <location>
        <position position="40"/>
    </location>
    <ligand>
        <name>Mg(2+)</name>
        <dbReference type="ChEBI" id="CHEBI:18420"/>
    </ligand>
</feature>
<keyword evidence="8" id="KW-0460">Magnesium</keyword>
<evidence type="ECO:0000256" key="8">
    <source>
        <dbReference type="HAMAP-Rule" id="MF_00104"/>
    </source>
</evidence>
<keyword evidence="7 8" id="KW-0694">RNA-binding</keyword>
<feature type="domain" description="DRBM" evidence="10">
    <location>
        <begin position="154"/>
        <end position="224"/>
    </location>
</feature>
<dbReference type="PROSITE" id="PS50137">
    <property type="entry name" value="DS_RBD"/>
    <property type="match status" value="1"/>
</dbReference>
<evidence type="ECO:0000259" key="10">
    <source>
        <dbReference type="PROSITE" id="PS50137"/>
    </source>
</evidence>
<evidence type="ECO:0000256" key="3">
    <source>
        <dbReference type="ARBA" id="ARBA00022664"/>
    </source>
</evidence>
<dbReference type="SMART" id="SM00535">
    <property type="entry name" value="RIBOc"/>
    <property type="match status" value="1"/>
</dbReference>
<dbReference type="SUPFAM" id="SSF69065">
    <property type="entry name" value="RNase III domain-like"/>
    <property type="match status" value="1"/>
</dbReference>
<dbReference type="EC" id="3.1.26.3" evidence="8"/>
<dbReference type="InterPro" id="IPR036389">
    <property type="entry name" value="RNase_III_sf"/>
</dbReference>
<reference evidence="12 13" key="1">
    <citation type="submission" date="2023-08" db="EMBL/GenBank/DDBJ databases">
        <title>Alcaligenaceae gen. nov., a novel taxon isolated from the sludge of Yixing Pesticide Factory.</title>
        <authorList>
            <person name="Ruan L."/>
        </authorList>
    </citation>
    <scope>NUCLEOTIDE SEQUENCE [LARGE SCALE GENOMIC DNA]</scope>
    <source>
        <strain evidence="12 13">LG-2</strain>
    </source>
</reference>
<dbReference type="CDD" id="cd10845">
    <property type="entry name" value="DSRM_RNAse_III_family"/>
    <property type="match status" value="1"/>
</dbReference>
<dbReference type="PROSITE" id="PS50142">
    <property type="entry name" value="RNASE_3_2"/>
    <property type="match status" value="1"/>
</dbReference>
<evidence type="ECO:0000313" key="12">
    <source>
        <dbReference type="EMBL" id="MDR4125051.1"/>
    </source>
</evidence>
<name>A0ABU1D3Q5_9BURK</name>
<keyword evidence="8" id="KW-0479">Metal-binding</keyword>
<comment type="subunit">
    <text evidence="8">Homodimer.</text>
</comment>
<keyword evidence="8" id="KW-0699">rRNA-binding</keyword>
<feature type="active site" evidence="8">
    <location>
        <position position="116"/>
    </location>
</feature>
<keyword evidence="5 8" id="KW-0255">Endonuclease</keyword>
<comment type="cofactor">
    <cofactor evidence="8">
        <name>Mg(2+)</name>
        <dbReference type="ChEBI" id="CHEBI:18420"/>
    </cofactor>
</comment>
<comment type="catalytic activity">
    <reaction evidence="1 8">
        <text>Endonucleolytic cleavage to 5'-phosphomonoester.</text>
        <dbReference type="EC" id="3.1.26.3"/>
    </reaction>
</comment>
<evidence type="ECO:0000256" key="1">
    <source>
        <dbReference type="ARBA" id="ARBA00000109"/>
    </source>
</evidence>
<feature type="binding site" evidence="8">
    <location>
        <position position="116"/>
    </location>
    <ligand>
        <name>Mg(2+)</name>
        <dbReference type="ChEBI" id="CHEBI:18420"/>
    </ligand>
</feature>
<evidence type="ECO:0000259" key="11">
    <source>
        <dbReference type="PROSITE" id="PS50142"/>
    </source>
</evidence>
<dbReference type="GO" id="GO:0004525">
    <property type="term" value="F:ribonuclease III activity"/>
    <property type="evidence" value="ECO:0007669"/>
    <property type="project" value="UniProtKB-EC"/>
</dbReference>
<evidence type="ECO:0000256" key="7">
    <source>
        <dbReference type="ARBA" id="ARBA00022884"/>
    </source>
</evidence>
<dbReference type="Proteomes" id="UP001232156">
    <property type="component" value="Unassembled WGS sequence"/>
</dbReference>
<keyword evidence="8" id="KW-0963">Cytoplasm</keyword>
<dbReference type="PANTHER" id="PTHR11207">
    <property type="entry name" value="RIBONUCLEASE III"/>
    <property type="match status" value="1"/>
</dbReference>
<dbReference type="RefSeq" id="WP_165277552.1">
    <property type="nucleotide sequence ID" value="NZ_JAUZQE010000005.1"/>
</dbReference>
<sequence length="252" mass="27878">MGSRLHRLEAALDYRFTNRSLLEQALTHRSYGAQHNERMEFLGDGVLNFVVASLLFDRFPGTDEGDLSRMRANLVRQATLAEIATRLGLSDQLRLGEGELKSGGYGRPSILSDAFEAILGAIYLDGGFEVVRRVIATLYEELLANIDPRSQGKDPKTLLQERLQALRLELPTYTVVATHGAAHNQLFEVACEVAQLDIRAEASGSSRRAAEQAAAQRVIERLEAKQGTVEVPRRRKRRAPAQAPAALSQEDK</sequence>
<keyword evidence="4 8" id="KW-0540">Nuclease</keyword>
<dbReference type="EMBL" id="JAUZQE010000005">
    <property type="protein sequence ID" value="MDR4125051.1"/>
    <property type="molecule type" value="Genomic_DNA"/>
</dbReference>
<gene>
    <name evidence="8 12" type="primary">rnc</name>
    <name evidence="12" type="ORF">Q8947_03505</name>
</gene>
<evidence type="ECO:0000256" key="6">
    <source>
        <dbReference type="ARBA" id="ARBA00022801"/>
    </source>
</evidence>
<comment type="function">
    <text evidence="8">Digests double-stranded RNA. Involved in the processing of primary rRNA transcript to yield the immediate precursors to the large and small rRNAs (23S and 16S). Processes some mRNAs, and tRNAs when they are encoded in the rRNA operon. Processes pre-crRNA and tracrRNA of type II CRISPR loci if present in the organism.</text>
</comment>
<feature type="domain" description="RNase III" evidence="11">
    <location>
        <begin position="5"/>
        <end position="127"/>
    </location>
</feature>
<dbReference type="InterPro" id="IPR014720">
    <property type="entry name" value="dsRBD_dom"/>
</dbReference>
<evidence type="ECO:0000256" key="5">
    <source>
        <dbReference type="ARBA" id="ARBA00022759"/>
    </source>
</evidence>
<dbReference type="SMART" id="SM00358">
    <property type="entry name" value="DSRM"/>
    <property type="match status" value="1"/>
</dbReference>
<dbReference type="CDD" id="cd00593">
    <property type="entry name" value="RIBOc"/>
    <property type="match status" value="1"/>
</dbReference>
<keyword evidence="8" id="KW-0819">tRNA processing</keyword>
<dbReference type="PANTHER" id="PTHR11207:SF0">
    <property type="entry name" value="RIBONUCLEASE 3"/>
    <property type="match status" value="1"/>
</dbReference>
<comment type="subcellular location">
    <subcellularLocation>
        <location evidence="8">Cytoplasm</location>
    </subcellularLocation>
</comment>
<comment type="caution">
    <text evidence="12">The sequence shown here is derived from an EMBL/GenBank/DDBJ whole genome shotgun (WGS) entry which is preliminary data.</text>
</comment>
<keyword evidence="6 8" id="KW-0378">Hydrolase</keyword>
<dbReference type="Gene3D" id="1.10.1520.10">
    <property type="entry name" value="Ribonuclease III domain"/>
    <property type="match status" value="1"/>
</dbReference>
<protein>
    <recommendedName>
        <fullName evidence="8">Ribonuclease 3</fullName>
        <ecNumber evidence="8">3.1.26.3</ecNumber>
    </recommendedName>
    <alternativeName>
        <fullName evidence="8">Ribonuclease III</fullName>
        <shortName evidence="8">RNase III</shortName>
    </alternativeName>
</protein>
<dbReference type="InterPro" id="IPR011907">
    <property type="entry name" value="RNase_III"/>
</dbReference>
<feature type="active site" evidence="8">
    <location>
        <position position="44"/>
    </location>
</feature>